<dbReference type="GO" id="GO:0003676">
    <property type="term" value="F:nucleic acid binding"/>
    <property type="evidence" value="ECO:0007669"/>
    <property type="project" value="InterPro"/>
</dbReference>
<name>A0A8X6J1G6_TRICU</name>
<accession>A0A8X6J1G6</accession>
<keyword evidence="2" id="KW-1185">Reference proteome</keyword>
<evidence type="ECO:0000313" key="1">
    <source>
        <dbReference type="EMBL" id="GFR15780.1"/>
    </source>
</evidence>
<evidence type="ECO:0000313" key="2">
    <source>
        <dbReference type="Proteomes" id="UP000887116"/>
    </source>
</evidence>
<organism evidence="1 2">
    <name type="scientific">Trichonephila clavata</name>
    <name type="common">Joro spider</name>
    <name type="synonym">Nephila clavata</name>
    <dbReference type="NCBI Taxonomy" id="2740835"/>
    <lineage>
        <taxon>Eukaryota</taxon>
        <taxon>Metazoa</taxon>
        <taxon>Ecdysozoa</taxon>
        <taxon>Arthropoda</taxon>
        <taxon>Chelicerata</taxon>
        <taxon>Arachnida</taxon>
        <taxon>Araneae</taxon>
        <taxon>Araneomorphae</taxon>
        <taxon>Entelegynae</taxon>
        <taxon>Araneoidea</taxon>
        <taxon>Nephilidae</taxon>
        <taxon>Trichonephila</taxon>
    </lineage>
</organism>
<dbReference type="InterPro" id="IPR036397">
    <property type="entry name" value="RNaseH_sf"/>
</dbReference>
<dbReference type="OrthoDB" id="10006939at2759"/>
<protein>
    <submittedName>
        <fullName evidence="1">Transposable element Tcb2 transposase</fullName>
    </submittedName>
</protein>
<dbReference type="EMBL" id="BMAO01037172">
    <property type="protein sequence ID" value="GFR15780.1"/>
    <property type="molecule type" value="Genomic_DNA"/>
</dbReference>
<proteinExistence type="predicted"/>
<comment type="caution">
    <text evidence="1">The sequence shown here is derived from an EMBL/GenBank/DDBJ whole genome shotgun (WGS) entry which is preliminary data.</text>
</comment>
<dbReference type="Proteomes" id="UP000887116">
    <property type="component" value="Unassembled WGS sequence"/>
</dbReference>
<dbReference type="AlphaFoldDB" id="A0A8X6J1G6"/>
<gene>
    <name evidence="1" type="ORF">TNCT_632241</name>
</gene>
<reference evidence="1" key="1">
    <citation type="submission" date="2020-07" db="EMBL/GenBank/DDBJ databases">
        <title>Multicomponent nature underlies the extraordinary mechanical properties of spider dragline silk.</title>
        <authorList>
            <person name="Kono N."/>
            <person name="Nakamura H."/>
            <person name="Mori M."/>
            <person name="Yoshida Y."/>
            <person name="Ohtoshi R."/>
            <person name="Malay A.D."/>
            <person name="Moran D.A.P."/>
            <person name="Tomita M."/>
            <person name="Numata K."/>
            <person name="Arakawa K."/>
        </authorList>
    </citation>
    <scope>NUCLEOTIDE SEQUENCE</scope>
</reference>
<sequence>MLFGSDRIEWIQSSKHSIRSHWSDSNNETGEGGNVMVRECVSRLSMGPLRRIKGIMKKFLHEDILKNTIHPYACNFLGYGFIFQQDNDPKQQSKPIKNWLSTVDSL</sequence>
<dbReference type="Gene3D" id="3.30.420.10">
    <property type="entry name" value="Ribonuclease H-like superfamily/Ribonuclease H"/>
    <property type="match status" value="1"/>
</dbReference>